<sequence>MTSAVSTPGRRKFKGPKFLLALPSIIWYLLFFVVPIAFVVIYSFGTKDTQRLLPVDLGKLTTSNYSEVFGDTFFKTFKATLRIAVVATILCVFIGLPVAYFAAFKVSEKWRAFILALVVIPSFTSFLIRTVAWRIPLAPKGEFSRWLIDLGWISDRGIQLLETPTAVQIAIVYNYLGFMILPLFVALDRIDIRMREASKDLGAGRVATFFGVTLPLAGPGIVAGVLLTFIPMCGDYVTATVLGGAKGNMIGSMIASQFSQAQNWPLGSAMAVLMIGAVLVALVAGALIVWIVPWMTRALEPITQSVRRSMHARRQNHDASTKPGRVRRFEMTRVLLAVWTGLVLVFMFIPILLVFRHSFNEGSSFSIWSGHTSIKWWGELFDSTATWAVIVRFVAITAIGLVVKRILVAKSNISPRLLGWVGPLGFIVAFVVNGLVSDWFHDIFDFAGIGDAIRNSFLAAFGATVIAVVLGGLSGVALARRPGTWTKIFMATIFLILVTPEIMDAIALVTWFQRISDVPVLGYVFKHGLGPFNGGINKLWVGQSLYASAVVTLIVRARLAGLDESLEEAAADLGAPPSRAFRQITLPLISSALIAGALLSFTLCLDNAVISTLVSEAGSTTFPVALLGATKSTIKPFWGVGAVMLFAITMGALAFVAVVLRRSGESSSDIAATFAGS</sequence>
<dbReference type="GO" id="GO:0005886">
    <property type="term" value="C:plasma membrane"/>
    <property type="evidence" value="ECO:0007669"/>
    <property type="project" value="UniProtKB-SubCell"/>
</dbReference>
<feature type="transmembrane region" description="Helical" evidence="8">
    <location>
        <begin position="580"/>
        <end position="603"/>
    </location>
</feature>
<organism evidence="10">
    <name type="scientific">freshwater metagenome</name>
    <dbReference type="NCBI Taxonomy" id="449393"/>
    <lineage>
        <taxon>unclassified sequences</taxon>
        <taxon>metagenomes</taxon>
        <taxon>ecological metagenomes</taxon>
    </lineage>
</organism>
<feature type="transmembrane region" description="Helical" evidence="8">
    <location>
        <begin position="334"/>
        <end position="355"/>
    </location>
</feature>
<dbReference type="PROSITE" id="PS50928">
    <property type="entry name" value="ABC_TM1"/>
    <property type="match status" value="2"/>
</dbReference>
<dbReference type="CDD" id="cd06261">
    <property type="entry name" value="TM_PBP2"/>
    <property type="match status" value="2"/>
</dbReference>
<protein>
    <submittedName>
        <fullName evidence="10">Unannotated protein</fullName>
    </submittedName>
</protein>
<evidence type="ECO:0000256" key="7">
    <source>
        <dbReference type="ARBA" id="ARBA00023136"/>
    </source>
</evidence>
<evidence type="ECO:0000259" key="9">
    <source>
        <dbReference type="PROSITE" id="PS50928"/>
    </source>
</evidence>
<feature type="transmembrane region" description="Helical" evidence="8">
    <location>
        <begin position="269"/>
        <end position="292"/>
    </location>
</feature>
<feature type="domain" description="ABC transmembrane type-1" evidence="9">
    <location>
        <begin position="77"/>
        <end position="285"/>
    </location>
</feature>
<feature type="transmembrane region" description="Helical" evidence="8">
    <location>
        <begin position="79"/>
        <end position="101"/>
    </location>
</feature>
<proteinExistence type="inferred from homology"/>
<keyword evidence="3" id="KW-0813">Transport</keyword>
<dbReference type="Gene3D" id="1.10.3720.10">
    <property type="entry name" value="MetI-like"/>
    <property type="match status" value="2"/>
</dbReference>
<feature type="transmembrane region" description="Helical" evidence="8">
    <location>
        <begin position="385"/>
        <end position="403"/>
    </location>
</feature>
<keyword evidence="7 8" id="KW-0472">Membrane</keyword>
<keyword evidence="5 8" id="KW-0812">Transmembrane</keyword>
<dbReference type="InterPro" id="IPR000515">
    <property type="entry name" value="MetI-like"/>
</dbReference>
<dbReference type="AlphaFoldDB" id="A0A6J6YRV6"/>
<feature type="transmembrane region" description="Helical" evidence="8">
    <location>
        <begin position="456"/>
        <end position="476"/>
    </location>
</feature>
<feature type="transmembrane region" description="Helical" evidence="8">
    <location>
        <begin position="208"/>
        <end position="230"/>
    </location>
</feature>
<accession>A0A6J6YRV6</accession>
<feature type="transmembrane region" description="Helical" evidence="8">
    <location>
        <begin position="20"/>
        <end position="44"/>
    </location>
</feature>
<dbReference type="EMBL" id="CAFAAL010000122">
    <property type="protein sequence ID" value="CAB4811265.1"/>
    <property type="molecule type" value="Genomic_DNA"/>
</dbReference>
<dbReference type="InterPro" id="IPR035906">
    <property type="entry name" value="MetI-like_sf"/>
</dbReference>
<feature type="transmembrane region" description="Helical" evidence="8">
    <location>
        <begin position="113"/>
        <end position="135"/>
    </location>
</feature>
<comment type="similarity">
    <text evidence="2">Belongs to the binding-protein-dependent transport system permease family. CysTW subfamily.</text>
</comment>
<evidence type="ECO:0000256" key="8">
    <source>
        <dbReference type="SAM" id="Phobius"/>
    </source>
</evidence>
<evidence type="ECO:0000256" key="3">
    <source>
        <dbReference type="ARBA" id="ARBA00022448"/>
    </source>
</evidence>
<dbReference type="PANTHER" id="PTHR42929:SF1">
    <property type="entry name" value="INNER MEMBRANE ABC TRANSPORTER PERMEASE PROTEIN YDCU-RELATED"/>
    <property type="match status" value="1"/>
</dbReference>
<evidence type="ECO:0000256" key="5">
    <source>
        <dbReference type="ARBA" id="ARBA00022692"/>
    </source>
</evidence>
<name>A0A6J6YRV6_9ZZZZ</name>
<reference evidence="10" key="1">
    <citation type="submission" date="2020-05" db="EMBL/GenBank/DDBJ databases">
        <authorList>
            <person name="Chiriac C."/>
            <person name="Salcher M."/>
            <person name="Ghai R."/>
            <person name="Kavagutti S V."/>
        </authorList>
    </citation>
    <scope>NUCLEOTIDE SEQUENCE</scope>
</reference>
<dbReference type="SUPFAM" id="SSF161098">
    <property type="entry name" value="MetI-like"/>
    <property type="match status" value="2"/>
</dbReference>
<feature type="transmembrane region" description="Helical" evidence="8">
    <location>
        <begin position="415"/>
        <end position="436"/>
    </location>
</feature>
<feature type="transmembrane region" description="Helical" evidence="8">
    <location>
        <begin position="166"/>
        <end position="187"/>
    </location>
</feature>
<feature type="domain" description="ABC transmembrane type-1" evidence="9">
    <location>
        <begin position="453"/>
        <end position="661"/>
    </location>
</feature>
<feature type="transmembrane region" description="Helical" evidence="8">
    <location>
        <begin position="637"/>
        <end position="660"/>
    </location>
</feature>
<dbReference type="PANTHER" id="PTHR42929">
    <property type="entry name" value="INNER MEMBRANE ABC TRANSPORTER PERMEASE PROTEIN YDCU-RELATED-RELATED"/>
    <property type="match status" value="1"/>
</dbReference>
<keyword evidence="4" id="KW-1003">Cell membrane</keyword>
<keyword evidence="6 8" id="KW-1133">Transmembrane helix</keyword>
<dbReference type="GO" id="GO:0055085">
    <property type="term" value="P:transmembrane transport"/>
    <property type="evidence" value="ECO:0007669"/>
    <property type="project" value="InterPro"/>
</dbReference>
<feature type="transmembrane region" description="Helical" evidence="8">
    <location>
        <begin position="488"/>
        <end position="512"/>
    </location>
</feature>
<evidence type="ECO:0000256" key="2">
    <source>
        <dbReference type="ARBA" id="ARBA00007069"/>
    </source>
</evidence>
<comment type="subcellular location">
    <subcellularLocation>
        <location evidence="1">Cell membrane</location>
        <topology evidence="1">Multi-pass membrane protein</topology>
    </subcellularLocation>
</comment>
<evidence type="ECO:0000256" key="4">
    <source>
        <dbReference type="ARBA" id="ARBA00022475"/>
    </source>
</evidence>
<dbReference type="Pfam" id="PF00528">
    <property type="entry name" value="BPD_transp_1"/>
    <property type="match status" value="2"/>
</dbReference>
<gene>
    <name evidence="10" type="ORF">UFOPK3004_01259</name>
</gene>
<evidence type="ECO:0000256" key="1">
    <source>
        <dbReference type="ARBA" id="ARBA00004651"/>
    </source>
</evidence>
<evidence type="ECO:0000313" key="10">
    <source>
        <dbReference type="EMBL" id="CAB4811265.1"/>
    </source>
</evidence>
<evidence type="ECO:0000256" key="6">
    <source>
        <dbReference type="ARBA" id="ARBA00022989"/>
    </source>
</evidence>